<name>A0A379D962_9FIRM</name>
<dbReference type="NCBIfam" id="TIGR01446">
    <property type="entry name" value="DnaD_dom"/>
    <property type="match status" value="1"/>
</dbReference>
<dbReference type="InterPro" id="IPR006343">
    <property type="entry name" value="DnaB/C_C"/>
</dbReference>
<dbReference type="Gene3D" id="1.10.10.630">
    <property type="entry name" value="DnaD domain-like"/>
    <property type="match status" value="1"/>
</dbReference>
<gene>
    <name evidence="4" type="ORF">NCTC11088_00140</name>
</gene>
<dbReference type="Proteomes" id="UP000254777">
    <property type="component" value="Unassembled WGS sequence"/>
</dbReference>
<protein>
    <submittedName>
        <fullName evidence="4">DnaD domain protein</fullName>
    </submittedName>
</protein>
<organism evidence="4 5">
    <name type="scientific">Peptoniphilus indolicus</name>
    <dbReference type="NCBI Taxonomy" id="33030"/>
    <lineage>
        <taxon>Bacteria</taxon>
        <taxon>Bacillati</taxon>
        <taxon>Bacillota</taxon>
        <taxon>Tissierellia</taxon>
        <taxon>Tissierellales</taxon>
        <taxon>Peptoniphilaceae</taxon>
        <taxon>Peptoniphilus</taxon>
    </lineage>
</organism>
<comment type="similarity">
    <text evidence="1">Belongs to the DnaB/DnaD family.</text>
</comment>
<dbReference type="InterPro" id="IPR034829">
    <property type="entry name" value="DnaD-like_sf"/>
</dbReference>
<reference evidence="4 5" key="1">
    <citation type="submission" date="2018-06" db="EMBL/GenBank/DDBJ databases">
        <authorList>
            <consortium name="Pathogen Informatics"/>
            <person name="Doyle S."/>
        </authorList>
    </citation>
    <scope>NUCLEOTIDE SEQUENCE [LARGE SCALE GENOMIC DNA]</scope>
    <source>
        <strain evidence="4 5">NCTC11088</strain>
    </source>
</reference>
<accession>A0A379D962</accession>
<dbReference type="AlphaFoldDB" id="A0A379D962"/>
<dbReference type="Pfam" id="PF14297">
    <property type="entry name" value="Lin1244_N"/>
    <property type="match status" value="1"/>
</dbReference>
<evidence type="ECO:0000256" key="1">
    <source>
        <dbReference type="ARBA" id="ARBA00093462"/>
    </source>
</evidence>
<evidence type="ECO:0000313" key="5">
    <source>
        <dbReference type="Proteomes" id="UP000254777"/>
    </source>
</evidence>
<dbReference type="InterPro" id="IPR025400">
    <property type="entry name" value="Lin1244/Lin1753-like_N"/>
</dbReference>
<dbReference type="RefSeq" id="WP_004822526.1">
    <property type="nucleotide sequence ID" value="NZ_UGTH01000001.1"/>
</dbReference>
<feature type="domain" description="Lin1244/Lin1753-like N-terminal" evidence="3">
    <location>
        <begin position="11"/>
        <end position="104"/>
    </location>
</feature>
<dbReference type="EMBL" id="UGTH01000001">
    <property type="protein sequence ID" value="SUB74409.1"/>
    <property type="molecule type" value="Genomic_DNA"/>
</dbReference>
<sequence length="286" mass="32706">MARPPKDGLDYFPLYVDIFEDEKIEAISGEFGIKGEITVVKLLCAIYKNGYFIVWNELVKAQLLKRLPGVSKELMELIVDRLVLWEFFDKALFHSAEVLTSKKIQQNYLEATKRRKSNKPTLYIIESNKCEHNVDINAQTEGVNVDINAQTEGVNVDINAQSKVKESKVNNNISPELSEIIKLYQDSGFGAINNTVRDSIIAMLEDFEINWIRDAFKVAAEYNAHSLKYVNSVLENWRRNGKDSPKAKAKRTKFHNFTQAADSMSEQDLEDIAKRKREQALKELGL</sequence>
<proteinExistence type="inferred from homology"/>
<dbReference type="PANTHER" id="PTHR39196:SF1">
    <property type="entry name" value="PRIMOSOME, DNAD SUBUNIT"/>
    <property type="match status" value="1"/>
</dbReference>
<dbReference type="PANTHER" id="PTHR39196">
    <property type="entry name" value="PRIMOSOME, DNAD SUBUNIT"/>
    <property type="match status" value="1"/>
</dbReference>
<evidence type="ECO:0000313" key="4">
    <source>
        <dbReference type="EMBL" id="SUB74409.1"/>
    </source>
</evidence>
<dbReference type="Pfam" id="PF07261">
    <property type="entry name" value="DnaB_2"/>
    <property type="match status" value="1"/>
</dbReference>
<evidence type="ECO:0000259" key="3">
    <source>
        <dbReference type="Pfam" id="PF14297"/>
    </source>
</evidence>
<feature type="domain" description="DnaB/C C-terminal" evidence="2">
    <location>
        <begin position="185"/>
        <end position="244"/>
    </location>
</feature>
<evidence type="ECO:0000259" key="2">
    <source>
        <dbReference type="Pfam" id="PF07261"/>
    </source>
</evidence>
<dbReference type="SUPFAM" id="SSF158499">
    <property type="entry name" value="DnaD domain-like"/>
    <property type="match status" value="1"/>
</dbReference>